<accession>A0A4Q7YTM5</accession>
<proteinExistence type="predicted"/>
<dbReference type="AlphaFoldDB" id="A0A4Q7YTM5"/>
<sequence length="75" mass="8583">MRWPFKSKAATDIRIFRDPKTDAVTLRLVGPMCFPSTENSIVTLSVSLNVKLDDEGIQRLYEQLSHYAKREIGDL</sequence>
<dbReference type="EMBL" id="SHKW01000001">
    <property type="protein sequence ID" value="RZU41107.1"/>
    <property type="molecule type" value="Genomic_DNA"/>
</dbReference>
<evidence type="ECO:0000313" key="2">
    <source>
        <dbReference type="Proteomes" id="UP000292958"/>
    </source>
</evidence>
<comment type="caution">
    <text evidence="1">The sequence shown here is derived from an EMBL/GenBank/DDBJ whole genome shotgun (WGS) entry which is preliminary data.</text>
</comment>
<protein>
    <submittedName>
        <fullName evidence="1">Uncharacterized protein</fullName>
    </submittedName>
</protein>
<gene>
    <name evidence="1" type="ORF">BDD14_2603</name>
</gene>
<evidence type="ECO:0000313" key="1">
    <source>
        <dbReference type="EMBL" id="RZU41107.1"/>
    </source>
</evidence>
<keyword evidence="2" id="KW-1185">Reference proteome</keyword>
<dbReference type="Proteomes" id="UP000292958">
    <property type="component" value="Unassembled WGS sequence"/>
</dbReference>
<name>A0A4Q7YTM5_9BACT</name>
<reference evidence="1 2" key="1">
    <citation type="submission" date="2019-02" db="EMBL/GenBank/DDBJ databases">
        <title>Genomic Encyclopedia of Archaeal and Bacterial Type Strains, Phase II (KMG-II): from individual species to whole genera.</title>
        <authorList>
            <person name="Goeker M."/>
        </authorList>
    </citation>
    <scope>NUCLEOTIDE SEQUENCE [LARGE SCALE GENOMIC DNA]</scope>
    <source>
        <strain evidence="1 2">DSM 18101</strain>
    </source>
</reference>
<organism evidence="1 2">
    <name type="scientific">Edaphobacter modestus</name>
    <dbReference type="NCBI Taxonomy" id="388466"/>
    <lineage>
        <taxon>Bacteria</taxon>
        <taxon>Pseudomonadati</taxon>
        <taxon>Acidobacteriota</taxon>
        <taxon>Terriglobia</taxon>
        <taxon>Terriglobales</taxon>
        <taxon>Acidobacteriaceae</taxon>
        <taxon>Edaphobacter</taxon>
    </lineage>
</organism>